<evidence type="ECO:0000313" key="4">
    <source>
        <dbReference type="Proteomes" id="UP001595923"/>
    </source>
</evidence>
<dbReference type="PROSITE" id="PS51257">
    <property type="entry name" value="PROKAR_LIPOPROTEIN"/>
    <property type="match status" value="1"/>
</dbReference>
<evidence type="ECO:0008006" key="5">
    <source>
        <dbReference type="Google" id="ProtNLM"/>
    </source>
</evidence>
<reference evidence="4" key="1">
    <citation type="journal article" date="2019" name="Int. J. Syst. Evol. Microbiol.">
        <title>The Global Catalogue of Microorganisms (GCM) 10K type strain sequencing project: providing services to taxonomists for standard genome sequencing and annotation.</title>
        <authorList>
            <consortium name="The Broad Institute Genomics Platform"/>
            <consortium name="The Broad Institute Genome Sequencing Center for Infectious Disease"/>
            <person name="Wu L."/>
            <person name="Ma J."/>
        </authorList>
    </citation>
    <scope>NUCLEOTIDE SEQUENCE [LARGE SCALE GENOMIC DNA]</scope>
    <source>
        <strain evidence="4">XZYJ18</strain>
    </source>
</reference>
<feature type="signal peptide" evidence="2">
    <location>
        <begin position="1"/>
        <end position="23"/>
    </location>
</feature>
<feature type="region of interest" description="Disordered" evidence="1">
    <location>
        <begin position="118"/>
        <end position="167"/>
    </location>
</feature>
<dbReference type="EMBL" id="JBHSFQ010000018">
    <property type="protein sequence ID" value="MFC4563790.1"/>
    <property type="molecule type" value="Genomic_DNA"/>
</dbReference>
<dbReference type="Proteomes" id="UP001595923">
    <property type="component" value="Unassembled WGS sequence"/>
</dbReference>
<comment type="caution">
    <text evidence="3">The sequence shown here is derived from an EMBL/GenBank/DDBJ whole genome shotgun (WGS) entry which is preliminary data.</text>
</comment>
<evidence type="ECO:0000313" key="3">
    <source>
        <dbReference type="EMBL" id="MFC4563790.1"/>
    </source>
</evidence>
<feature type="compositionally biased region" description="Low complexity" evidence="1">
    <location>
        <begin position="129"/>
        <end position="139"/>
    </location>
</feature>
<evidence type="ECO:0000256" key="2">
    <source>
        <dbReference type="SAM" id="SignalP"/>
    </source>
</evidence>
<name>A0ABV9E0R7_9ACTN</name>
<organism evidence="3 4">
    <name type="scientific">Nocardiopsis mangrovi</name>
    <dbReference type="NCBI Taxonomy" id="1179818"/>
    <lineage>
        <taxon>Bacteria</taxon>
        <taxon>Bacillati</taxon>
        <taxon>Actinomycetota</taxon>
        <taxon>Actinomycetes</taxon>
        <taxon>Streptosporangiales</taxon>
        <taxon>Nocardiopsidaceae</taxon>
        <taxon>Nocardiopsis</taxon>
    </lineage>
</organism>
<evidence type="ECO:0000256" key="1">
    <source>
        <dbReference type="SAM" id="MobiDB-lite"/>
    </source>
</evidence>
<proteinExistence type="predicted"/>
<protein>
    <recommendedName>
        <fullName evidence="5">Secreted protein</fullName>
    </recommendedName>
</protein>
<gene>
    <name evidence="3" type="ORF">ACFO4E_18170</name>
</gene>
<feature type="compositionally biased region" description="Gly residues" evidence="1">
    <location>
        <begin position="23"/>
        <end position="39"/>
    </location>
</feature>
<keyword evidence="4" id="KW-1185">Reference proteome</keyword>
<accession>A0ABV9E0R7</accession>
<sequence length="167" mass="17212">MKAITAYAAATVFAGLLLTGCGATGGSEEGSGGSAGGVTGASSADREEALLEYTECMRDNGVDMPDPDPDGGALEALEMNETTEAALEECEDLMPVNPDAPSEEEQHERALALAECMRENGIDVPDPQPGQGLQLTQGDGSDEQREASAECIETHLQIDPSEGPAGQ</sequence>
<keyword evidence="2" id="KW-0732">Signal</keyword>
<feature type="region of interest" description="Disordered" evidence="1">
    <location>
        <begin position="23"/>
        <end position="46"/>
    </location>
</feature>
<feature type="chain" id="PRO_5045809855" description="Secreted protein" evidence="2">
    <location>
        <begin position="24"/>
        <end position="167"/>
    </location>
</feature>
<dbReference type="RefSeq" id="WP_378576365.1">
    <property type="nucleotide sequence ID" value="NZ_JBHSFQ010000018.1"/>
</dbReference>